<dbReference type="GO" id="GO:0036297">
    <property type="term" value="P:interstrand cross-link repair"/>
    <property type="evidence" value="ECO:0007669"/>
    <property type="project" value="InterPro"/>
</dbReference>
<protein>
    <recommendedName>
        <fullName evidence="1">Fanconi anemia core complex-associated protein 24 pseudonuclease domain-containing protein</fullName>
    </recommendedName>
</protein>
<sequence>MRKFVCACLYVFYRWSRKYRNNNMASSRAALSSSQFTPTQPRLHGACILPGHILVNERFHESDVVKTLQENHVNIQMDDCMGVVDFNPSSDVGVVYLSEADLVGGYNYKEKLLKFGKASFRKVIIAEKTSLSSQYFYELQKFIVMERGLVLLPVASPVEAGRILAQMVLLESKPQSNPYRIKMKPQATDQAVLTTLQNVPGVGQKKAVALLSKFNSIEQICKASVASLATVVGNANALQIKDFFSATNARKQ</sequence>
<dbReference type="InterPro" id="IPR010994">
    <property type="entry name" value="RuvA_2-like"/>
</dbReference>
<dbReference type="GO" id="GO:0043240">
    <property type="term" value="C:Fanconi anaemia nuclear complex"/>
    <property type="evidence" value="ECO:0007669"/>
    <property type="project" value="InterPro"/>
</dbReference>
<dbReference type="AlphaFoldDB" id="A0AAU9W231"/>
<dbReference type="CDD" id="cd20076">
    <property type="entry name" value="XPF_nuclease_FAAP24"/>
    <property type="match status" value="1"/>
</dbReference>
<dbReference type="Pfam" id="PF14520">
    <property type="entry name" value="HHH_5"/>
    <property type="match status" value="1"/>
</dbReference>
<dbReference type="InterPro" id="IPR026985">
    <property type="entry name" value="FAAP24"/>
</dbReference>
<dbReference type="Proteomes" id="UP001159428">
    <property type="component" value="Unassembled WGS sequence"/>
</dbReference>
<accession>A0AAU9W231</accession>
<dbReference type="Pfam" id="PF17949">
    <property type="entry name" value="PND"/>
    <property type="match status" value="1"/>
</dbReference>
<reference evidence="2 3" key="1">
    <citation type="submission" date="2022-05" db="EMBL/GenBank/DDBJ databases">
        <authorList>
            <consortium name="Genoscope - CEA"/>
            <person name="William W."/>
        </authorList>
    </citation>
    <scope>NUCLEOTIDE SEQUENCE [LARGE SCALE GENOMIC DNA]</scope>
</reference>
<dbReference type="PANTHER" id="PTHR31786:SF2">
    <property type="entry name" value="FANCONI ANEMIA CORE COMPLEX-ASSOCIATED PROTEIN 24"/>
    <property type="match status" value="1"/>
</dbReference>
<evidence type="ECO:0000259" key="1">
    <source>
        <dbReference type="Pfam" id="PF17949"/>
    </source>
</evidence>
<dbReference type="GO" id="GO:0003682">
    <property type="term" value="F:chromatin binding"/>
    <property type="evidence" value="ECO:0007669"/>
    <property type="project" value="TreeGrafter"/>
</dbReference>
<gene>
    <name evidence="2" type="ORF">PMEA_00028532</name>
</gene>
<evidence type="ECO:0000313" key="3">
    <source>
        <dbReference type="Proteomes" id="UP001159428"/>
    </source>
</evidence>
<comment type="caution">
    <text evidence="2">The sequence shown here is derived from an EMBL/GenBank/DDBJ whole genome shotgun (WGS) entry which is preliminary data.</text>
</comment>
<evidence type="ECO:0000313" key="2">
    <source>
        <dbReference type="EMBL" id="CAH3042050.1"/>
    </source>
</evidence>
<dbReference type="Gene3D" id="3.40.50.10130">
    <property type="match status" value="1"/>
</dbReference>
<name>A0AAU9W231_9CNID</name>
<proteinExistence type="predicted"/>
<dbReference type="Gene3D" id="1.10.150.20">
    <property type="entry name" value="5' to 3' exonuclease, C-terminal subdomain"/>
    <property type="match status" value="1"/>
</dbReference>
<dbReference type="PANTHER" id="PTHR31786">
    <property type="entry name" value="FANCONI ANEMIA CORE COMPLEX-ASSOCIATED PROTEIN 24"/>
    <property type="match status" value="1"/>
</dbReference>
<dbReference type="EMBL" id="CALNXJ010000006">
    <property type="protein sequence ID" value="CAH3042050.1"/>
    <property type="molecule type" value="Genomic_DNA"/>
</dbReference>
<organism evidence="2 3">
    <name type="scientific">Pocillopora meandrina</name>
    <dbReference type="NCBI Taxonomy" id="46732"/>
    <lineage>
        <taxon>Eukaryota</taxon>
        <taxon>Metazoa</taxon>
        <taxon>Cnidaria</taxon>
        <taxon>Anthozoa</taxon>
        <taxon>Hexacorallia</taxon>
        <taxon>Scleractinia</taxon>
        <taxon>Astrocoeniina</taxon>
        <taxon>Pocilloporidae</taxon>
        <taxon>Pocillopora</taxon>
    </lineage>
</organism>
<keyword evidence="3" id="KW-1185">Reference proteome</keyword>
<feature type="domain" description="Fanconi anemia core complex-associated protein 24 pseudonuclease" evidence="1">
    <location>
        <begin position="50"/>
        <end position="168"/>
    </location>
</feature>
<dbReference type="InterPro" id="IPR040646">
    <property type="entry name" value="PND"/>
</dbReference>
<dbReference type="SUPFAM" id="SSF47781">
    <property type="entry name" value="RuvA domain 2-like"/>
    <property type="match status" value="1"/>
</dbReference>